<organism evidence="5 6">
    <name type="scientific">Actinacidiphila acididurans</name>
    <dbReference type="NCBI Taxonomy" id="2784346"/>
    <lineage>
        <taxon>Bacteria</taxon>
        <taxon>Bacillati</taxon>
        <taxon>Actinomycetota</taxon>
        <taxon>Actinomycetes</taxon>
        <taxon>Kitasatosporales</taxon>
        <taxon>Streptomycetaceae</taxon>
        <taxon>Actinacidiphila</taxon>
    </lineage>
</organism>
<dbReference type="Pfam" id="PF17479">
    <property type="entry name" value="DUF3048_C"/>
    <property type="match status" value="1"/>
</dbReference>
<dbReference type="Gene3D" id="3.50.90.10">
    <property type="entry name" value="YerB-like"/>
    <property type="match status" value="1"/>
</dbReference>
<dbReference type="Proteomes" id="UP000749040">
    <property type="component" value="Unassembled WGS sequence"/>
</dbReference>
<evidence type="ECO:0000256" key="2">
    <source>
        <dbReference type="SAM" id="SignalP"/>
    </source>
</evidence>
<proteinExistence type="predicted"/>
<dbReference type="RefSeq" id="WP_205363039.1">
    <property type="nucleotide sequence ID" value="NZ_JADKYB010000027.1"/>
</dbReference>
<feature type="domain" description="DUF3048" evidence="3">
    <location>
        <begin position="51"/>
        <end position="182"/>
    </location>
</feature>
<dbReference type="InterPro" id="IPR021416">
    <property type="entry name" value="DUF3048_N"/>
</dbReference>
<dbReference type="Pfam" id="PF11258">
    <property type="entry name" value="DUF3048"/>
    <property type="match status" value="1"/>
</dbReference>
<evidence type="ECO:0000313" key="5">
    <source>
        <dbReference type="EMBL" id="MBM9509674.1"/>
    </source>
</evidence>
<feature type="compositionally biased region" description="Low complexity" evidence="1">
    <location>
        <begin position="284"/>
        <end position="302"/>
    </location>
</feature>
<evidence type="ECO:0000259" key="3">
    <source>
        <dbReference type="Pfam" id="PF11258"/>
    </source>
</evidence>
<feature type="region of interest" description="Disordered" evidence="1">
    <location>
        <begin position="30"/>
        <end position="52"/>
    </location>
</feature>
<evidence type="ECO:0000259" key="4">
    <source>
        <dbReference type="Pfam" id="PF17479"/>
    </source>
</evidence>
<name>A0ABS2U251_9ACTN</name>
<keyword evidence="2" id="KW-0732">Signal</keyword>
<feature type="domain" description="DUF3048" evidence="4">
    <location>
        <begin position="213"/>
        <end position="311"/>
    </location>
</feature>
<feature type="region of interest" description="Disordered" evidence="1">
    <location>
        <begin position="280"/>
        <end position="308"/>
    </location>
</feature>
<dbReference type="InterPro" id="IPR035328">
    <property type="entry name" value="DUF3048_C"/>
</dbReference>
<dbReference type="PROSITE" id="PS51257">
    <property type="entry name" value="PROKAR_LIPOPROTEIN"/>
    <property type="match status" value="1"/>
</dbReference>
<comment type="caution">
    <text evidence="5">The sequence shown here is derived from an EMBL/GenBank/DDBJ whole genome shotgun (WGS) entry which is preliminary data.</text>
</comment>
<sequence length="316" mass="32506">MHRRRTAGVVAAGALVLALTSAGCTISASGPPARGATASAPGATPSGPSVLTGEPGAAGKVLAVKIDNVGAARPQTGLNSADIVYGIEVEGGLSRLMAVFDTAHLPPVVGPVRSARETDLQLLGQYDHPVLAFSGAQSHLLPVLKAATNIVPVTGTGAFFRSSGKPAPHNEYLHTAGVADKAGVAKDIGLRFSAALPPGGTTGTGTSVSMPSARFTFTWSGGHYRIAMDGSPTPWTADNVIVQHVTVKESRFHSRTGFVPFSQTVGTGTAQILRDDHSYASHWSRPSDTSPTTFTTPTGTPVPLHPGRTWIVLAPQ</sequence>
<feature type="chain" id="PRO_5045952675" evidence="2">
    <location>
        <begin position="23"/>
        <end position="316"/>
    </location>
</feature>
<dbReference type="SUPFAM" id="SSF159774">
    <property type="entry name" value="YerB-like"/>
    <property type="match status" value="1"/>
</dbReference>
<dbReference type="InterPro" id="IPR023158">
    <property type="entry name" value="YerB-like_sf"/>
</dbReference>
<evidence type="ECO:0000313" key="6">
    <source>
        <dbReference type="Proteomes" id="UP000749040"/>
    </source>
</evidence>
<evidence type="ECO:0000256" key="1">
    <source>
        <dbReference type="SAM" id="MobiDB-lite"/>
    </source>
</evidence>
<accession>A0ABS2U251</accession>
<dbReference type="EMBL" id="JADKYB010000027">
    <property type="protein sequence ID" value="MBM9509674.1"/>
    <property type="molecule type" value="Genomic_DNA"/>
</dbReference>
<protein>
    <submittedName>
        <fullName evidence="5">DUF3048 domain-containing protein</fullName>
    </submittedName>
</protein>
<reference evidence="5 6" key="1">
    <citation type="submission" date="2021-01" db="EMBL/GenBank/DDBJ databases">
        <title>Streptomyces acididurans sp. nov., isolated from a peat swamp forest soil.</title>
        <authorList>
            <person name="Chantavorakit T."/>
            <person name="Duangmal K."/>
        </authorList>
    </citation>
    <scope>NUCLEOTIDE SEQUENCE [LARGE SCALE GENOMIC DNA]</scope>
    <source>
        <strain evidence="5 6">KK5PA1</strain>
    </source>
</reference>
<gene>
    <name evidence="5" type="ORF">ITX44_35005</name>
</gene>
<keyword evidence="6" id="KW-1185">Reference proteome</keyword>
<feature type="signal peptide" evidence="2">
    <location>
        <begin position="1"/>
        <end position="22"/>
    </location>
</feature>